<dbReference type="Pfam" id="PF00831">
    <property type="entry name" value="Ribosomal_L29"/>
    <property type="match status" value="1"/>
</dbReference>
<dbReference type="HAMAP" id="MF_00374">
    <property type="entry name" value="Ribosomal_uL29"/>
    <property type="match status" value="1"/>
</dbReference>
<dbReference type="InterPro" id="IPR001854">
    <property type="entry name" value="Ribosomal_uL29"/>
</dbReference>
<proteinExistence type="inferred from homology"/>
<dbReference type="CDD" id="cd00427">
    <property type="entry name" value="Ribosomal_L29_HIP"/>
    <property type="match status" value="1"/>
</dbReference>
<organism evidence="4">
    <name type="scientific">marine metagenome</name>
    <dbReference type="NCBI Taxonomy" id="408172"/>
    <lineage>
        <taxon>unclassified sequences</taxon>
        <taxon>metagenomes</taxon>
        <taxon>ecological metagenomes</taxon>
    </lineage>
</organism>
<evidence type="ECO:0000256" key="2">
    <source>
        <dbReference type="ARBA" id="ARBA00022980"/>
    </source>
</evidence>
<dbReference type="AlphaFoldDB" id="A0A383E631"/>
<sequence>MAEIDDLRSLNNEDLSNESQEAYQAAMNLRFRAATLQLSDVTEIKKIKKRIARIKTIQKQRAIDENNHD</sequence>
<name>A0A383E631_9ZZZZ</name>
<dbReference type="NCBIfam" id="TIGR00012">
    <property type="entry name" value="L29"/>
    <property type="match status" value="1"/>
</dbReference>
<dbReference type="SUPFAM" id="SSF46561">
    <property type="entry name" value="Ribosomal protein L29 (L29p)"/>
    <property type="match status" value="1"/>
</dbReference>
<dbReference type="GO" id="GO:0003735">
    <property type="term" value="F:structural constituent of ribosome"/>
    <property type="evidence" value="ECO:0007669"/>
    <property type="project" value="InterPro"/>
</dbReference>
<dbReference type="InterPro" id="IPR036049">
    <property type="entry name" value="Ribosomal_uL29_sf"/>
</dbReference>
<evidence type="ECO:0008006" key="5">
    <source>
        <dbReference type="Google" id="ProtNLM"/>
    </source>
</evidence>
<dbReference type="EMBL" id="UINC01223029">
    <property type="protein sequence ID" value="SVE52054.1"/>
    <property type="molecule type" value="Genomic_DNA"/>
</dbReference>
<dbReference type="Gene3D" id="1.10.287.310">
    <property type="match status" value="1"/>
</dbReference>
<comment type="similarity">
    <text evidence="1">Belongs to the universal ribosomal protein uL29 family.</text>
</comment>
<evidence type="ECO:0000313" key="4">
    <source>
        <dbReference type="EMBL" id="SVE52054.1"/>
    </source>
</evidence>
<evidence type="ECO:0000256" key="1">
    <source>
        <dbReference type="ARBA" id="ARBA00009254"/>
    </source>
</evidence>
<keyword evidence="2" id="KW-0689">Ribosomal protein</keyword>
<keyword evidence="3" id="KW-0687">Ribonucleoprotein</keyword>
<accession>A0A383E631</accession>
<protein>
    <recommendedName>
        <fullName evidence="5">50S ribosomal protein L29</fullName>
    </recommendedName>
</protein>
<evidence type="ECO:0000256" key="3">
    <source>
        <dbReference type="ARBA" id="ARBA00023274"/>
    </source>
</evidence>
<dbReference type="PANTHER" id="PTHR10916:SF0">
    <property type="entry name" value="LARGE RIBOSOMAL SUBUNIT PROTEIN UL29C"/>
    <property type="match status" value="1"/>
</dbReference>
<dbReference type="InterPro" id="IPR050063">
    <property type="entry name" value="Ribosomal_protein_uL29"/>
</dbReference>
<dbReference type="GO" id="GO:0022625">
    <property type="term" value="C:cytosolic large ribosomal subunit"/>
    <property type="evidence" value="ECO:0007669"/>
    <property type="project" value="TreeGrafter"/>
</dbReference>
<dbReference type="PANTHER" id="PTHR10916">
    <property type="entry name" value="60S RIBOSOMAL PROTEIN L35/50S RIBOSOMAL PROTEIN L29"/>
    <property type="match status" value="1"/>
</dbReference>
<reference evidence="4" key="1">
    <citation type="submission" date="2018-05" db="EMBL/GenBank/DDBJ databases">
        <authorList>
            <person name="Lanie J.A."/>
            <person name="Ng W.-L."/>
            <person name="Kazmierczak K.M."/>
            <person name="Andrzejewski T.M."/>
            <person name="Davidsen T.M."/>
            <person name="Wayne K.J."/>
            <person name="Tettelin H."/>
            <person name="Glass J.I."/>
            <person name="Rusch D."/>
            <person name="Podicherti R."/>
            <person name="Tsui H.-C.T."/>
            <person name="Winkler M.E."/>
        </authorList>
    </citation>
    <scope>NUCLEOTIDE SEQUENCE</scope>
</reference>
<gene>
    <name evidence="4" type="ORF">METZ01_LOCUS504908</name>
</gene>
<dbReference type="GO" id="GO:0006412">
    <property type="term" value="P:translation"/>
    <property type="evidence" value="ECO:0007669"/>
    <property type="project" value="InterPro"/>
</dbReference>